<dbReference type="KEGG" id="fcz:IMF26_09860"/>
<name>A0AAT9LB01_9FIRM</name>
<gene>
    <name evidence="3" type="ORF">IMF26_09860</name>
</gene>
<dbReference type="InterPro" id="IPR046642">
    <property type="entry name" value="DUF6754"/>
</dbReference>
<reference evidence="3" key="2">
    <citation type="journal article" date="2023" name="Biology">
        <title>Prokaryotic Life Associated with Coal-Fire Gas Vents Revealed by Metagenomics.</title>
        <authorList>
            <person name="Kadnikov V.V."/>
            <person name="Mardanov A.V."/>
            <person name="Beletsky A.V."/>
            <person name="Karnachuk O.V."/>
            <person name="Ravin N.V."/>
        </authorList>
    </citation>
    <scope>NUCLEOTIDE SEQUENCE</scope>
    <source>
        <strain evidence="3">Bu02</strain>
    </source>
</reference>
<feature type="transmembrane region" description="Helical" evidence="1">
    <location>
        <begin position="18"/>
        <end position="41"/>
    </location>
</feature>
<feature type="transmembrane region" description="Helical" evidence="1">
    <location>
        <begin position="175"/>
        <end position="198"/>
    </location>
</feature>
<keyword evidence="1" id="KW-0812">Transmembrane</keyword>
<feature type="transmembrane region" description="Helical" evidence="1">
    <location>
        <begin position="243"/>
        <end position="262"/>
    </location>
</feature>
<reference evidence="3" key="1">
    <citation type="submission" date="2020-10" db="EMBL/GenBank/DDBJ databases">
        <authorList>
            <person name="Kadnikov V."/>
            <person name="Beletsky A.V."/>
            <person name="Mardanov A.V."/>
            <person name="Karnachuk O.V."/>
            <person name="Ravin N.V."/>
        </authorList>
    </citation>
    <scope>NUCLEOTIDE SEQUENCE</scope>
    <source>
        <strain evidence="3">Bu02</strain>
    </source>
</reference>
<sequence>MPWAIAAPNTPPPPTWGIFTPGTVGQFFFVIVYSAVIYWLISRAKAGMPVPEIRKIAGLDAFDEAVGRATEMGRPVHFTPGFYAFSSHTLAAFSILAHVASLCARYDTRLIVTTLNATNHPVLEEIVRQAYLEVGKPDSFNREDVRYLSGYQFAYTAGVVGIFHREKVAANFMMGWFLGEALVIAEAGALAGAIQIAGCPAVVQLPYLVASCDYALIGDELYAASAYLSKDPVMVGTLIAVDWFKMFITGLIVIGVVFANLGSKAFMNFITK</sequence>
<dbReference type="EMBL" id="CP062796">
    <property type="protein sequence ID" value="QUL98315.1"/>
    <property type="molecule type" value="Genomic_DNA"/>
</dbReference>
<accession>A0AAT9LB01</accession>
<evidence type="ECO:0000256" key="1">
    <source>
        <dbReference type="SAM" id="Phobius"/>
    </source>
</evidence>
<keyword evidence="1" id="KW-0472">Membrane</keyword>
<organism evidence="3">
    <name type="scientific">Candidatus Fermentithermobacillus carboniphilus</name>
    <dbReference type="NCBI Taxonomy" id="3085328"/>
    <lineage>
        <taxon>Bacteria</taxon>
        <taxon>Bacillati</taxon>
        <taxon>Bacillota</taxon>
        <taxon>Candidatus Fermentithermobacillia</taxon>
        <taxon>Candidatus Fermentithermobacillales</taxon>
        <taxon>Candidatus Fermentithermobacillaceae</taxon>
        <taxon>Candidatus Fermentithermobacillus</taxon>
    </lineage>
</organism>
<protein>
    <recommendedName>
        <fullName evidence="2">DUF6754 domain-containing protein</fullName>
    </recommendedName>
</protein>
<dbReference type="AlphaFoldDB" id="A0AAT9LB01"/>
<dbReference type="Pfam" id="PF20539">
    <property type="entry name" value="DUF6754"/>
    <property type="match status" value="1"/>
</dbReference>
<keyword evidence="1" id="KW-1133">Transmembrane helix</keyword>
<evidence type="ECO:0000313" key="3">
    <source>
        <dbReference type="EMBL" id="QUL98315.1"/>
    </source>
</evidence>
<evidence type="ECO:0000259" key="2">
    <source>
        <dbReference type="Pfam" id="PF20539"/>
    </source>
</evidence>
<proteinExistence type="predicted"/>
<feature type="domain" description="DUF6754" evidence="2">
    <location>
        <begin position="19"/>
        <end position="267"/>
    </location>
</feature>